<dbReference type="SUPFAM" id="SSF51126">
    <property type="entry name" value="Pectin lyase-like"/>
    <property type="match status" value="1"/>
</dbReference>
<dbReference type="Gene3D" id="2.160.20.10">
    <property type="entry name" value="Single-stranded right-handed beta-helix, Pectin lyase-like"/>
    <property type="match status" value="1"/>
</dbReference>
<proteinExistence type="predicted"/>
<feature type="chain" id="PRO_5045694121" description="Pectinesterase" evidence="1">
    <location>
        <begin position="19"/>
        <end position="829"/>
    </location>
</feature>
<dbReference type="RefSeq" id="WP_255903554.1">
    <property type="nucleotide sequence ID" value="NZ_JAFMZO010000003.1"/>
</dbReference>
<dbReference type="InterPro" id="IPR012334">
    <property type="entry name" value="Pectin_lyas_fold"/>
</dbReference>
<feature type="signal peptide" evidence="1">
    <location>
        <begin position="1"/>
        <end position="18"/>
    </location>
</feature>
<keyword evidence="1" id="KW-0732">Signal</keyword>
<dbReference type="Proteomes" id="UP001597387">
    <property type="component" value="Unassembled WGS sequence"/>
</dbReference>
<accession>A0ABW4ZKR8</accession>
<reference evidence="3" key="1">
    <citation type="journal article" date="2019" name="Int. J. Syst. Evol. Microbiol.">
        <title>The Global Catalogue of Microorganisms (GCM) 10K type strain sequencing project: providing services to taxonomists for standard genome sequencing and annotation.</title>
        <authorList>
            <consortium name="The Broad Institute Genomics Platform"/>
            <consortium name="The Broad Institute Genome Sequencing Center for Infectious Disease"/>
            <person name="Wu L."/>
            <person name="Ma J."/>
        </authorList>
    </citation>
    <scope>NUCLEOTIDE SEQUENCE [LARGE SCALE GENOMIC DNA]</scope>
    <source>
        <strain evidence="3">KCTC 42217</strain>
    </source>
</reference>
<evidence type="ECO:0000256" key="1">
    <source>
        <dbReference type="SAM" id="SignalP"/>
    </source>
</evidence>
<dbReference type="InterPro" id="IPR011050">
    <property type="entry name" value="Pectin_lyase_fold/virulence"/>
</dbReference>
<dbReference type="EMBL" id="JBHUHZ010000001">
    <property type="protein sequence ID" value="MFD2162467.1"/>
    <property type="molecule type" value="Genomic_DNA"/>
</dbReference>
<gene>
    <name evidence="2" type="ORF">ACFSJU_08680</name>
</gene>
<sequence>MKLNLFLCILLFAAGVNKSIANNAAATTLSNSKPITEIKFRGKTIKLSEKAIYINAKLHQQNMGKYSFKTLQDAVKFAKSGTELHPTVLYLEPDVYWTDDPKAENKENKLIGLAIPQANITMIGLSENAEHTIIAGNRGQMAGAIGNWNTLGVGDGFKAYNITFGNYCNVDLVYPLDPSKNHPKRQKTITQAQVLTTAYRGDMDKWIFDNCRFISFLNTFAAGREPHRAYYTKCFFQCTDDAIGSGDISVFDRVNFKFYSNHPSWGGSSILQAYLGCNFETVLRDPGANSTLFFAKNNNIFAVIDCQFNGNATKLEWTDHPSDNARHVVHNNTLNKQNTTISTGKPELSVKLNSKSLQAFKVANEYNVYNLLRGDDDWDPAKQKTRLAAYSDLPYRLQLKADKIKLNPEEKASVSYLIYPERVRHNTPVTWSVSNPKVLSLEKTEDGSIRITGHNNTDQTLKASLKAETSSGIEALIHFEIAGTPLPPPAFSQPPMLGQPKQGSITLVYSLDLKAKVDDSQIDWYRAYLANGSDSVKVGISRPGSPLKTFNLSSGDIGYYVLARIKPKHTTSLAGQPVWLSSRKIKSSDVSTHNIHTNFKSLPTRRNSVIKDGFWTLDTHRPADLSAEFEWEPGQGDAWTYGTGTAGATGRYGILTVQRGARLLYAQQARYGDMSITVELSPQKAAGQGFGSATGQYLDIYTKFDPHTLTGYGLRIERTPLHGEGVQFTLYKFINGAGTPITKSEQSSAFLPGCKVVLNLNGKVLSAKVSTTSPQQQSQKDAGLKHEVNLSATISENSFGGFGIQTTGSTSEGNKIMLERISIVYPGYD</sequence>
<keyword evidence="3" id="KW-1185">Reference proteome</keyword>
<evidence type="ECO:0008006" key="4">
    <source>
        <dbReference type="Google" id="ProtNLM"/>
    </source>
</evidence>
<protein>
    <recommendedName>
        <fullName evidence="4">Pectinesterase</fullName>
    </recommendedName>
</protein>
<organism evidence="2 3">
    <name type="scientific">Paradesertivirga mongoliensis</name>
    <dbReference type="NCBI Taxonomy" id="2100740"/>
    <lineage>
        <taxon>Bacteria</taxon>
        <taxon>Pseudomonadati</taxon>
        <taxon>Bacteroidota</taxon>
        <taxon>Sphingobacteriia</taxon>
        <taxon>Sphingobacteriales</taxon>
        <taxon>Sphingobacteriaceae</taxon>
        <taxon>Paradesertivirga</taxon>
    </lineage>
</organism>
<evidence type="ECO:0000313" key="3">
    <source>
        <dbReference type="Proteomes" id="UP001597387"/>
    </source>
</evidence>
<name>A0ABW4ZKR8_9SPHI</name>
<evidence type="ECO:0000313" key="2">
    <source>
        <dbReference type="EMBL" id="MFD2162467.1"/>
    </source>
</evidence>
<comment type="caution">
    <text evidence="2">The sequence shown here is derived from an EMBL/GenBank/DDBJ whole genome shotgun (WGS) entry which is preliminary data.</text>
</comment>